<evidence type="ECO:0000256" key="1">
    <source>
        <dbReference type="ARBA" id="ARBA00023118"/>
    </source>
</evidence>
<dbReference type="InterPro" id="IPR005537">
    <property type="entry name" value="RAMP_III_fam"/>
</dbReference>
<name>C4FJQ5_9AQUI</name>
<dbReference type="PANTHER" id="PTHR36700:SF1">
    <property type="entry name" value="CRISPR SYSTEM CMR SUBUNIT CMR4"/>
    <property type="match status" value="1"/>
</dbReference>
<organism evidence="3 4">
    <name type="scientific">Sulfurihydrogenibium yellowstonense SS-5</name>
    <dbReference type="NCBI Taxonomy" id="432331"/>
    <lineage>
        <taxon>Bacteria</taxon>
        <taxon>Pseudomonadati</taxon>
        <taxon>Aquificota</taxon>
        <taxon>Aquificia</taxon>
        <taxon>Aquificales</taxon>
        <taxon>Hydrogenothermaceae</taxon>
        <taxon>Sulfurihydrogenibium</taxon>
    </lineage>
</organism>
<dbReference type="RefSeq" id="WP_007546645.1">
    <property type="nucleotide sequence ID" value="NZ_ABZS01000063.1"/>
</dbReference>
<protein>
    <submittedName>
        <fullName evidence="3">Crispr-associated ramp protein, Cmr4 family</fullName>
    </submittedName>
</protein>
<gene>
    <name evidence="3" type="primary">cmr_3</name>
    <name evidence="3" type="ORF">SULYE_0804</name>
</gene>
<keyword evidence="1" id="KW-0051">Antiviral defense</keyword>
<dbReference type="Pfam" id="PF03787">
    <property type="entry name" value="RAMPs"/>
    <property type="match status" value="1"/>
</dbReference>
<dbReference type="InterPro" id="IPR013410">
    <property type="entry name" value="CRISPR-assoc_RAMP_Cmr4"/>
</dbReference>
<reference evidence="3 4" key="1">
    <citation type="submission" date="2009-04" db="EMBL/GenBank/DDBJ databases">
        <authorList>
            <person name="Reysenbach A.-L."/>
            <person name="Heidelberg J.F."/>
            <person name="Nelson W.C."/>
        </authorList>
    </citation>
    <scope>NUCLEOTIDE SEQUENCE [LARGE SCALE GENOMIC DNA]</scope>
    <source>
        <strain evidence="3 4">SS-5</strain>
    </source>
</reference>
<dbReference type="OrthoDB" id="9789361at2"/>
<dbReference type="Proteomes" id="UP000005540">
    <property type="component" value="Unassembled WGS sequence"/>
</dbReference>
<proteinExistence type="predicted"/>
<comment type="caution">
    <text evidence="3">The sequence shown here is derived from an EMBL/GenBank/DDBJ whole genome shotgun (WGS) entry which is preliminary data.</text>
</comment>
<accession>C4FJQ5</accession>
<evidence type="ECO:0000313" key="4">
    <source>
        <dbReference type="Proteomes" id="UP000005540"/>
    </source>
</evidence>
<dbReference type="GO" id="GO:0051607">
    <property type="term" value="P:defense response to virus"/>
    <property type="evidence" value="ECO:0007669"/>
    <property type="project" value="UniProtKB-KW"/>
</dbReference>
<dbReference type="NCBIfam" id="TIGR02580">
    <property type="entry name" value="cas_RAMP_Cmr4"/>
    <property type="match status" value="1"/>
</dbReference>
<dbReference type="PANTHER" id="PTHR36700">
    <property type="entry name" value="CRISPR SYSTEM CMR SUBUNIT CMR4"/>
    <property type="match status" value="1"/>
</dbReference>
<feature type="domain" description="CRISPR type III-associated protein" evidence="2">
    <location>
        <begin position="7"/>
        <end position="253"/>
    </location>
</feature>
<dbReference type="AlphaFoldDB" id="C4FJQ5"/>
<sequence length="260" mass="29623">MKKVFYHVLTPMHIGSGTTLSLIDLPIQREAHTDFPVMPSSAIKGVIRASFNEQEQEDIFGKGDEEGKVIFTDGKILLFPVKSLKGVFVWITSPYVLERFKRDTEIDVEIPEVEKDKAVVSSDKVLINNNKLILEEFTFNATKNESLKRLKEITKCEIDENKIVVVSDDVFKFFVKNYTEVNARIKIDQAKGTVDKDKGGLWYEELLPAETVFYGCMDARKKEEHEKQLNKVIEKINNQVLQFGGDETLGRGFTKIVVEA</sequence>
<evidence type="ECO:0000259" key="2">
    <source>
        <dbReference type="Pfam" id="PF03787"/>
    </source>
</evidence>
<dbReference type="EMBL" id="ABZS01000063">
    <property type="protein sequence ID" value="EEP60693.1"/>
    <property type="molecule type" value="Genomic_DNA"/>
</dbReference>
<evidence type="ECO:0000313" key="3">
    <source>
        <dbReference type="EMBL" id="EEP60693.1"/>
    </source>
</evidence>
<keyword evidence="4" id="KW-1185">Reference proteome</keyword>